<gene>
    <name evidence="1" type="ORF">PAPOLLO_LOCUS8758</name>
</gene>
<proteinExistence type="predicted"/>
<dbReference type="AlphaFoldDB" id="A0A8S3WPM5"/>
<evidence type="ECO:0000313" key="2">
    <source>
        <dbReference type="Proteomes" id="UP000691718"/>
    </source>
</evidence>
<sequence>MQRVFLPQLEILAESFSHEGEFVASDNEHDYIPLFEEGRFEILDVEPEAEVENEIDFYDSDMSFEGESLENILIAKDGMRW</sequence>
<protein>
    <submittedName>
        <fullName evidence="1">(apollo) hypothetical protein</fullName>
    </submittedName>
</protein>
<dbReference type="OrthoDB" id="7378497at2759"/>
<comment type="caution">
    <text evidence="1">The sequence shown here is derived from an EMBL/GenBank/DDBJ whole genome shotgun (WGS) entry which is preliminary data.</text>
</comment>
<keyword evidence="2" id="KW-1185">Reference proteome</keyword>
<accession>A0A8S3WPM5</accession>
<dbReference type="Proteomes" id="UP000691718">
    <property type="component" value="Unassembled WGS sequence"/>
</dbReference>
<name>A0A8S3WPM5_PARAO</name>
<organism evidence="1 2">
    <name type="scientific">Parnassius apollo</name>
    <name type="common">Apollo butterfly</name>
    <name type="synonym">Papilio apollo</name>
    <dbReference type="NCBI Taxonomy" id="110799"/>
    <lineage>
        <taxon>Eukaryota</taxon>
        <taxon>Metazoa</taxon>
        <taxon>Ecdysozoa</taxon>
        <taxon>Arthropoda</taxon>
        <taxon>Hexapoda</taxon>
        <taxon>Insecta</taxon>
        <taxon>Pterygota</taxon>
        <taxon>Neoptera</taxon>
        <taxon>Endopterygota</taxon>
        <taxon>Lepidoptera</taxon>
        <taxon>Glossata</taxon>
        <taxon>Ditrysia</taxon>
        <taxon>Papilionoidea</taxon>
        <taxon>Papilionidae</taxon>
        <taxon>Parnassiinae</taxon>
        <taxon>Parnassini</taxon>
        <taxon>Parnassius</taxon>
        <taxon>Parnassius</taxon>
    </lineage>
</organism>
<evidence type="ECO:0000313" key="1">
    <source>
        <dbReference type="EMBL" id="CAG4973460.1"/>
    </source>
</evidence>
<dbReference type="EMBL" id="CAJQZP010000637">
    <property type="protein sequence ID" value="CAG4973460.1"/>
    <property type="molecule type" value="Genomic_DNA"/>
</dbReference>
<reference evidence="1" key="1">
    <citation type="submission" date="2021-04" db="EMBL/GenBank/DDBJ databases">
        <authorList>
            <person name="Tunstrom K."/>
        </authorList>
    </citation>
    <scope>NUCLEOTIDE SEQUENCE</scope>
</reference>